<keyword evidence="2" id="KW-0812">Transmembrane</keyword>
<evidence type="ECO:0000256" key="2">
    <source>
        <dbReference type="SAM" id="Phobius"/>
    </source>
</evidence>
<name>A0ABN3V7G1_9PSEU</name>
<feature type="signal peptide" evidence="3">
    <location>
        <begin position="1"/>
        <end position="25"/>
    </location>
</feature>
<protein>
    <recommendedName>
        <fullName evidence="6">LPXTG cell wall anchor domain-containing protein</fullName>
    </recommendedName>
</protein>
<evidence type="ECO:0000313" key="4">
    <source>
        <dbReference type="EMBL" id="GAA2781238.1"/>
    </source>
</evidence>
<keyword evidence="3" id="KW-0732">Signal</keyword>
<gene>
    <name evidence="4" type="ORF">GCM10010470_13910</name>
</gene>
<keyword evidence="2" id="KW-0472">Membrane</keyword>
<dbReference type="EMBL" id="BAAAUX010000006">
    <property type="protein sequence ID" value="GAA2781238.1"/>
    <property type="molecule type" value="Genomic_DNA"/>
</dbReference>
<dbReference type="Proteomes" id="UP001500979">
    <property type="component" value="Unassembled WGS sequence"/>
</dbReference>
<evidence type="ECO:0008006" key="6">
    <source>
        <dbReference type="Google" id="ProtNLM"/>
    </source>
</evidence>
<comment type="caution">
    <text evidence="4">The sequence shown here is derived from an EMBL/GenBank/DDBJ whole genome shotgun (WGS) entry which is preliminary data.</text>
</comment>
<dbReference type="RefSeq" id="WP_344678604.1">
    <property type="nucleotide sequence ID" value="NZ_BAAAUX010000006.1"/>
</dbReference>
<keyword evidence="2" id="KW-1133">Transmembrane helix</keyword>
<evidence type="ECO:0000256" key="1">
    <source>
        <dbReference type="SAM" id="MobiDB-lite"/>
    </source>
</evidence>
<feature type="transmembrane region" description="Helical" evidence="2">
    <location>
        <begin position="57"/>
        <end position="73"/>
    </location>
</feature>
<evidence type="ECO:0000256" key="3">
    <source>
        <dbReference type="SAM" id="SignalP"/>
    </source>
</evidence>
<evidence type="ECO:0000313" key="5">
    <source>
        <dbReference type="Proteomes" id="UP001500979"/>
    </source>
</evidence>
<feature type="region of interest" description="Disordered" evidence="1">
    <location>
        <begin position="35"/>
        <end position="54"/>
    </location>
</feature>
<accession>A0ABN3V7G1</accession>
<proteinExistence type="predicted"/>
<feature type="compositionally biased region" description="Pro residues" evidence="1">
    <location>
        <begin position="42"/>
        <end position="52"/>
    </location>
</feature>
<reference evidence="4 5" key="1">
    <citation type="journal article" date="2019" name="Int. J. Syst. Evol. Microbiol.">
        <title>The Global Catalogue of Microorganisms (GCM) 10K type strain sequencing project: providing services to taxonomists for standard genome sequencing and annotation.</title>
        <authorList>
            <consortium name="The Broad Institute Genomics Platform"/>
            <consortium name="The Broad Institute Genome Sequencing Center for Infectious Disease"/>
            <person name="Wu L."/>
            <person name="Ma J."/>
        </authorList>
    </citation>
    <scope>NUCLEOTIDE SEQUENCE [LARGE SCALE GENOMIC DNA]</scope>
    <source>
        <strain evidence="4 5">JCM 9383</strain>
    </source>
</reference>
<feature type="chain" id="PRO_5045862391" description="LPXTG cell wall anchor domain-containing protein" evidence="3">
    <location>
        <begin position="26"/>
        <end position="90"/>
    </location>
</feature>
<organism evidence="4 5">
    <name type="scientific">Saccharopolyspora taberi</name>
    <dbReference type="NCBI Taxonomy" id="60895"/>
    <lineage>
        <taxon>Bacteria</taxon>
        <taxon>Bacillati</taxon>
        <taxon>Actinomycetota</taxon>
        <taxon>Actinomycetes</taxon>
        <taxon>Pseudonocardiales</taxon>
        <taxon>Pseudonocardiaceae</taxon>
        <taxon>Saccharopolyspora</taxon>
    </lineage>
</organism>
<sequence length="90" mass="9644">MRRTGHALAVLLIGWLLVFAPPALAEPAPAPAATVAVTQAPPAAPEQQPQPPDRQRLAIGVTGLVLIAVVLFSRKLRNKPVLFFTFKKKS</sequence>
<keyword evidence="5" id="KW-1185">Reference proteome</keyword>